<protein>
    <submittedName>
        <fullName evidence="3">Uncharacterized protein</fullName>
    </submittedName>
</protein>
<evidence type="ECO:0000256" key="1">
    <source>
        <dbReference type="SAM" id="MobiDB-lite"/>
    </source>
</evidence>
<dbReference type="AlphaFoldDB" id="A0A1H9YP98"/>
<dbReference type="RefSeq" id="WP_092475605.1">
    <property type="nucleotide sequence ID" value="NZ_FOHN01000002.1"/>
</dbReference>
<proteinExistence type="predicted"/>
<dbReference type="PROSITE" id="PS51257">
    <property type="entry name" value="PROKAR_LIPOPROTEIN"/>
    <property type="match status" value="1"/>
</dbReference>
<accession>A0A1H9YP98</accession>
<evidence type="ECO:0000313" key="4">
    <source>
        <dbReference type="Proteomes" id="UP000199800"/>
    </source>
</evidence>
<feature type="region of interest" description="Disordered" evidence="1">
    <location>
        <begin position="31"/>
        <end position="68"/>
    </location>
</feature>
<name>A0A1H9YP98_9FIRM</name>
<feature type="compositionally biased region" description="Polar residues" evidence="1">
    <location>
        <begin position="35"/>
        <end position="68"/>
    </location>
</feature>
<evidence type="ECO:0000256" key="2">
    <source>
        <dbReference type="SAM" id="SignalP"/>
    </source>
</evidence>
<dbReference type="OrthoDB" id="2044945at2"/>
<organism evidence="3 4">
    <name type="scientific">[Clostridium] polysaccharolyticum</name>
    <dbReference type="NCBI Taxonomy" id="29364"/>
    <lineage>
        <taxon>Bacteria</taxon>
        <taxon>Bacillati</taxon>
        <taxon>Bacillota</taxon>
        <taxon>Clostridia</taxon>
        <taxon>Lachnospirales</taxon>
        <taxon>Lachnospiraceae</taxon>
    </lineage>
</organism>
<gene>
    <name evidence="3" type="ORF">SAMN04487772_102131</name>
</gene>
<keyword evidence="2" id="KW-0732">Signal</keyword>
<dbReference type="EMBL" id="FOHN01000002">
    <property type="protein sequence ID" value="SES70860.1"/>
    <property type="molecule type" value="Genomic_DNA"/>
</dbReference>
<keyword evidence="4" id="KW-1185">Reference proteome</keyword>
<dbReference type="Proteomes" id="UP000199800">
    <property type="component" value="Unassembled WGS sequence"/>
</dbReference>
<evidence type="ECO:0000313" key="3">
    <source>
        <dbReference type="EMBL" id="SES70860.1"/>
    </source>
</evidence>
<reference evidence="3 4" key="1">
    <citation type="submission" date="2016-10" db="EMBL/GenBank/DDBJ databases">
        <authorList>
            <person name="de Groot N.N."/>
        </authorList>
    </citation>
    <scope>NUCLEOTIDE SEQUENCE [LARGE SCALE GENOMIC DNA]</scope>
    <source>
        <strain evidence="3 4">DSM 1801</strain>
    </source>
</reference>
<feature type="signal peptide" evidence="2">
    <location>
        <begin position="1"/>
        <end position="26"/>
    </location>
</feature>
<feature type="chain" id="PRO_5038332421" evidence="2">
    <location>
        <begin position="27"/>
        <end position="336"/>
    </location>
</feature>
<sequence length="336" mass="37503">MKKTSVKKISAFLISCVMALSITACKQKPAETKTSKVPASQASENTTVTPNTSNQPKESATSTPKTSTSINKIEAGLGDLKLYYNSKWTYDAEKSQDATLAFTRGNTIIGVTCSQETTYQIPQDMMKRSLDAAKAQEKDIKIIKDMKEIKVNGDIWYECSYQTGSGDDTQYYIQRTYGKNYYAYSISYMGVGDDFEAFKSNALTILDSCILDVPDNKGEQEAKKELIGELDAGSKGYLELRKDGTYYWYSDSSKSMDNVHYGTYACDNKIKAMNIAEGKNGYYLALFPSKYFVNGEESDMAAYKIEFAFSKAASKGADYQAINLLNYSVYDFVRIK</sequence>